<dbReference type="EMBL" id="BAAANH010000001">
    <property type="protein sequence ID" value="GAA1750798.1"/>
    <property type="molecule type" value="Genomic_DNA"/>
</dbReference>
<keyword evidence="1" id="KW-0812">Transmembrane</keyword>
<feature type="transmembrane region" description="Helical" evidence="1">
    <location>
        <begin position="63"/>
        <end position="81"/>
    </location>
</feature>
<protein>
    <recommendedName>
        <fullName evidence="4">VanZ-like domain-containing protein</fullName>
    </recommendedName>
</protein>
<dbReference type="RefSeq" id="WP_232500050.1">
    <property type="nucleotide sequence ID" value="NZ_BAAANH010000001.1"/>
</dbReference>
<evidence type="ECO:0008006" key="4">
    <source>
        <dbReference type="Google" id="ProtNLM"/>
    </source>
</evidence>
<feature type="transmembrane region" description="Helical" evidence="1">
    <location>
        <begin position="88"/>
        <end position="106"/>
    </location>
</feature>
<reference evidence="2 3" key="1">
    <citation type="journal article" date="2019" name="Int. J. Syst. Evol. Microbiol.">
        <title>The Global Catalogue of Microorganisms (GCM) 10K type strain sequencing project: providing services to taxonomists for standard genome sequencing and annotation.</title>
        <authorList>
            <consortium name="The Broad Institute Genomics Platform"/>
            <consortium name="The Broad Institute Genome Sequencing Center for Infectious Disease"/>
            <person name="Wu L."/>
            <person name="Ma J."/>
        </authorList>
    </citation>
    <scope>NUCLEOTIDE SEQUENCE [LARGE SCALE GENOMIC DNA]</scope>
    <source>
        <strain evidence="2 3">JCM 14319</strain>
    </source>
</reference>
<comment type="caution">
    <text evidence="2">The sequence shown here is derived from an EMBL/GenBank/DDBJ whole genome shotgun (WGS) entry which is preliminary data.</text>
</comment>
<keyword evidence="1" id="KW-1133">Transmembrane helix</keyword>
<keyword evidence="3" id="KW-1185">Reference proteome</keyword>
<feature type="transmembrane region" description="Helical" evidence="1">
    <location>
        <begin position="12"/>
        <end position="32"/>
    </location>
</feature>
<keyword evidence="1" id="KW-0472">Membrane</keyword>
<evidence type="ECO:0000313" key="3">
    <source>
        <dbReference type="Proteomes" id="UP001500506"/>
    </source>
</evidence>
<dbReference type="Proteomes" id="UP001500506">
    <property type="component" value="Unassembled WGS sequence"/>
</dbReference>
<sequence>MTPPDRARRWALLILVIYSALVAVVGIMPRPIDRGFTPWIRGQIAYLQGHGLRDWIDYEFVEYAAHALLFVPIGILAVVVVGRRLAWLAVLVMIGVGVFAEYGPAMLDVGSTPAQLDAVLNAVGAVAGAAIGYWVAPSRRAT</sequence>
<accession>A0ABN2K8X9</accession>
<organism evidence="2 3">
    <name type="scientific">Agromyces humatus</name>
    <dbReference type="NCBI Taxonomy" id="279573"/>
    <lineage>
        <taxon>Bacteria</taxon>
        <taxon>Bacillati</taxon>
        <taxon>Actinomycetota</taxon>
        <taxon>Actinomycetes</taxon>
        <taxon>Micrococcales</taxon>
        <taxon>Microbacteriaceae</taxon>
        <taxon>Agromyces</taxon>
    </lineage>
</organism>
<evidence type="ECO:0000256" key="1">
    <source>
        <dbReference type="SAM" id="Phobius"/>
    </source>
</evidence>
<evidence type="ECO:0000313" key="2">
    <source>
        <dbReference type="EMBL" id="GAA1750798.1"/>
    </source>
</evidence>
<name>A0ABN2K8X9_9MICO</name>
<proteinExistence type="predicted"/>
<gene>
    <name evidence="2" type="ORF">GCM10009747_05220</name>
</gene>
<feature type="transmembrane region" description="Helical" evidence="1">
    <location>
        <begin position="118"/>
        <end position="136"/>
    </location>
</feature>